<dbReference type="InterPro" id="IPR025306">
    <property type="entry name" value="Zn-bnd_dom_prob"/>
</dbReference>
<dbReference type="AlphaFoldDB" id="A0A5C5XPE8"/>
<accession>A0A5C5XPE8</accession>
<keyword evidence="4" id="KW-1185">Reference proteome</keyword>
<evidence type="ECO:0000313" key="3">
    <source>
        <dbReference type="EMBL" id="TWT64784.1"/>
    </source>
</evidence>
<dbReference type="Pfam" id="PF13451">
    <property type="entry name" value="zf_Tbcl"/>
    <property type="match status" value="1"/>
</dbReference>
<proteinExistence type="predicted"/>
<name>A0A5C5XPE8_9BACT</name>
<feature type="domain" description="Probable zinc-binding" evidence="2">
    <location>
        <begin position="98"/>
        <end position="141"/>
    </location>
</feature>
<dbReference type="Proteomes" id="UP000318053">
    <property type="component" value="Unassembled WGS sequence"/>
</dbReference>
<feature type="region of interest" description="Disordered" evidence="1">
    <location>
        <begin position="1"/>
        <end position="31"/>
    </location>
</feature>
<organism evidence="3 4">
    <name type="scientific">Allorhodopirellula solitaria</name>
    <dbReference type="NCBI Taxonomy" id="2527987"/>
    <lineage>
        <taxon>Bacteria</taxon>
        <taxon>Pseudomonadati</taxon>
        <taxon>Planctomycetota</taxon>
        <taxon>Planctomycetia</taxon>
        <taxon>Pirellulales</taxon>
        <taxon>Pirellulaceae</taxon>
        <taxon>Allorhodopirellula</taxon>
    </lineage>
</organism>
<gene>
    <name evidence="3" type="ORF">CA85_35690</name>
</gene>
<protein>
    <recommendedName>
        <fullName evidence="2">Probable zinc-binding domain-containing protein</fullName>
    </recommendedName>
</protein>
<evidence type="ECO:0000313" key="4">
    <source>
        <dbReference type="Proteomes" id="UP000318053"/>
    </source>
</evidence>
<dbReference type="EMBL" id="SJPK01000009">
    <property type="protein sequence ID" value="TWT64784.1"/>
    <property type="molecule type" value="Genomic_DNA"/>
</dbReference>
<dbReference type="OrthoDB" id="289270at2"/>
<dbReference type="RefSeq" id="WP_146392495.1">
    <property type="nucleotide sequence ID" value="NZ_SJPK01000009.1"/>
</dbReference>
<sequence>MTRKTDKYGQFADHPRYGSRPNVTNSNPSPMDRGVHLHWNATTRKEIVAQYESVTGKRWPYADHSAYCELSRRIPNTAIPADLTRQTPAIVAVTHYFDLERRCRDCSRSFIFFAEEQKHWYEQLGFGLDSDCVRCVDCRKTLQGIARQRERYESLFHVPNKTEKQSMEMAEACLSLIEKRVFTRRQTERVRMLLNSIPDDPDARKPSQYTDLVQRVVVLETKDDEGCDSPN</sequence>
<reference evidence="3 4" key="1">
    <citation type="submission" date="2019-02" db="EMBL/GenBank/DDBJ databases">
        <title>Deep-cultivation of Planctomycetes and their phenomic and genomic characterization uncovers novel biology.</title>
        <authorList>
            <person name="Wiegand S."/>
            <person name="Jogler M."/>
            <person name="Boedeker C."/>
            <person name="Pinto D."/>
            <person name="Vollmers J."/>
            <person name="Rivas-Marin E."/>
            <person name="Kohn T."/>
            <person name="Peeters S.H."/>
            <person name="Heuer A."/>
            <person name="Rast P."/>
            <person name="Oberbeckmann S."/>
            <person name="Bunk B."/>
            <person name="Jeske O."/>
            <person name="Meyerdierks A."/>
            <person name="Storesund J.E."/>
            <person name="Kallscheuer N."/>
            <person name="Luecker S."/>
            <person name="Lage O.M."/>
            <person name="Pohl T."/>
            <person name="Merkel B.J."/>
            <person name="Hornburger P."/>
            <person name="Mueller R.-W."/>
            <person name="Bruemmer F."/>
            <person name="Labrenz M."/>
            <person name="Spormann A.M."/>
            <person name="Op Den Camp H."/>
            <person name="Overmann J."/>
            <person name="Amann R."/>
            <person name="Jetten M.S.M."/>
            <person name="Mascher T."/>
            <person name="Medema M.H."/>
            <person name="Devos D.P."/>
            <person name="Kaster A.-K."/>
            <person name="Ovreas L."/>
            <person name="Rohde M."/>
            <person name="Galperin M.Y."/>
            <person name="Jogler C."/>
        </authorList>
    </citation>
    <scope>NUCLEOTIDE SEQUENCE [LARGE SCALE GENOMIC DNA]</scope>
    <source>
        <strain evidence="3 4">CA85</strain>
    </source>
</reference>
<evidence type="ECO:0000259" key="2">
    <source>
        <dbReference type="Pfam" id="PF13451"/>
    </source>
</evidence>
<evidence type="ECO:0000256" key="1">
    <source>
        <dbReference type="SAM" id="MobiDB-lite"/>
    </source>
</evidence>
<comment type="caution">
    <text evidence="3">The sequence shown here is derived from an EMBL/GenBank/DDBJ whole genome shotgun (WGS) entry which is preliminary data.</text>
</comment>